<dbReference type="Gene3D" id="1.10.1380.10">
    <property type="entry name" value="Neutral endopeptidase , domain2"/>
    <property type="match status" value="1"/>
</dbReference>
<evidence type="ECO:0000313" key="21">
    <source>
        <dbReference type="Proteomes" id="UP000504640"/>
    </source>
</evidence>
<feature type="domain" description="Peptidase M13 C-terminal" evidence="19">
    <location>
        <begin position="636"/>
        <end position="839"/>
    </location>
</feature>
<dbReference type="RefSeq" id="XP_032154306.1">
    <property type="nucleotide sequence ID" value="XM_032298415.1"/>
</dbReference>
<dbReference type="SUPFAM" id="SSF55486">
    <property type="entry name" value="Metalloproteases ('zincins'), catalytic domain"/>
    <property type="match status" value="1"/>
</dbReference>
<feature type="compositionally biased region" description="Gly residues" evidence="18">
    <location>
        <begin position="47"/>
        <end position="62"/>
    </location>
</feature>
<feature type="region of interest" description="Disordered" evidence="18">
    <location>
        <begin position="22"/>
        <end position="83"/>
    </location>
</feature>
<evidence type="ECO:0000256" key="7">
    <source>
        <dbReference type="ARBA" id="ARBA00022692"/>
    </source>
</evidence>
<keyword evidence="6" id="KW-0645">Protease</keyword>
<dbReference type="Proteomes" id="UP000504640">
    <property type="component" value="Unplaced"/>
</dbReference>
<sequence>MKRGGVSGVAGGQLQPAESLGALLPFPHAPPSPGGAPRGAGAAAAERGGGWVLRGGRDGGWQPGRAGDRGRGPGEGQPHGALKHRLARLHHERRAAGAGSWRQRGIPEGDKAAVRLPHAAGAGLGRRLSTAGYTASGLPCGPGGPVPQRLTVSYPPAMSPATDPSHSTCFTEACIRVAGKILESLDRGVSPCEDFYQFSCGGWIRRNPLPDGRSRRNTFNSLWDQNQAILKLLLENTTFNSSSDAEQKTQRFYLSCLQVERIEELGAQPLRDLIDKIGGWNITGPWDQDNFMEVLKAVAGTYRATPFFTVYVSADSKSSNSNVIQVDQSGLFLPSRDYYLNRTANEKVLTAYLDYMEELGVLLGGRPASTREQMQQVLELEIQLANITVPQDQRRDEEKIYHKMSISELQALAPSMDWLEFLSFLLSPLELSDSEPVVVYGMDYLQQVSELINRTEPSILNNYLIWNLVQKTTLSLDRRFESAQEKLLETLYGTKKSCVPRWQTCISNTDDALGFALGSLFVKATFDRQSKEIAEGMISEIRTAFEEALGQLVWMDEKTRQAAKEKADAIYDMIGFPDFILEPKELDDVYDGYEVSEDSFFQNMLNLYNFSAKVMADQLRKPPSRDQWSMTPQTVNAYYLPTKNEIVFPAGILQAPFYARNHPKALNFGGIGVVMGHELTHAFDDQGREYDKEGNLRPWWQNESLAAFRSHTACMEEQYNQYQVNGERLNGRQTLGENIADNGGLKAAYNAYEAWLRKHGEELQLPAVGLTNHQLFFVGFAQVWCSVRTPESSHEGLVTDPHSPARFRVLGTLSNSRDFLRHFSCPVGSPMNPGQLCEVW</sequence>
<evidence type="ECO:0000256" key="16">
    <source>
        <dbReference type="ARBA" id="ARBA00023180"/>
    </source>
</evidence>
<keyword evidence="10" id="KW-0862">Zinc</keyword>
<comment type="subcellular location">
    <subcellularLocation>
        <location evidence="4">Cytoplasmic vesicle</location>
        <location evidence="4">Secretory vesicle membrane</location>
    </subcellularLocation>
    <subcellularLocation>
        <location evidence="3">Golgi apparatus membrane</location>
        <topology evidence="3">Single-pass membrane protein</topology>
    </subcellularLocation>
</comment>
<reference evidence="22" key="1">
    <citation type="submission" date="2025-08" db="UniProtKB">
        <authorList>
            <consortium name="RefSeq"/>
        </authorList>
    </citation>
    <scope>IDENTIFICATION</scope>
    <source>
        <tissue evidence="22">Blood</tissue>
    </source>
</reference>
<dbReference type="CDD" id="cd08662">
    <property type="entry name" value="M13"/>
    <property type="match status" value="1"/>
</dbReference>
<dbReference type="InterPro" id="IPR018497">
    <property type="entry name" value="Peptidase_M13_C"/>
</dbReference>
<keyword evidence="17" id="KW-0968">Cytoplasmic vesicle</keyword>
<dbReference type="GeneID" id="116564937"/>
<evidence type="ECO:0000313" key="22">
    <source>
        <dbReference type="RefSeq" id="XP_032154306.1"/>
    </source>
</evidence>
<keyword evidence="15" id="KW-1015">Disulfide bond</keyword>
<keyword evidence="12" id="KW-0333">Golgi apparatus</keyword>
<evidence type="ECO:0000256" key="1">
    <source>
        <dbReference type="ARBA" id="ARBA00001742"/>
    </source>
</evidence>
<dbReference type="GO" id="GO:0046872">
    <property type="term" value="F:metal ion binding"/>
    <property type="evidence" value="ECO:0007669"/>
    <property type="project" value="UniProtKB-KW"/>
</dbReference>
<proteinExistence type="predicted"/>
<evidence type="ECO:0000256" key="9">
    <source>
        <dbReference type="ARBA" id="ARBA00022801"/>
    </source>
</evidence>
<dbReference type="GO" id="GO:0005886">
    <property type="term" value="C:plasma membrane"/>
    <property type="evidence" value="ECO:0007669"/>
    <property type="project" value="TreeGrafter"/>
</dbReference>
<keyword evidence="8" id="KW-0479">Metal-binding</keyword>
<dbReference type="GO" id="GO:0016486">
    <property type="term" value="P:peptide hormone processing"/>
    <property type="evidence" value="ECO:0007669"/>
    <property type="project" value="UniProtKB-ARBA"/>
</dbReference>
<dbReference type="InterPro" id="IPR008753">
    <property type="entry name" value="Peptidase_M13_N"/>
</dbReference>
<evidence type="ECO:0000256" key="3">
    <source>
        <dbReference type="ARBA" id="ARBA00004194"/>
    </source>
</evidence>
<evidence type="ECO:0000256" key="12">
    <source>
        <dbReference type="ARBA" id="ARBA00023034"/>
    </source>
</evidence>
<evidence type="ECO:0000256" key="13">
    <source>
        <dbReference type="ARBA" id="ARBA00023049"/>
    </source>
</evidence>
<evidence type="ECO:0000256" key="4">
    <source>
        <dbReference type="ARBA" id="ARBA00004250"/>
    </source>
</evidence>
<dbReference type="PANTHER" id="PTHR11733">
    <property type="entry name" value="ZINC METALLOPROTEASE FAMILY M13 NEPRILYSIN-RELATED"/>
    <property type="match status" value="1"/>
</dbReference>
<comment type="catalytic activity">
    <reaction evidence="1">
        <text>Hydrolysis of the 21-Trp-|-Val-22 bond in big endothelin to form endothelin 1.</text>
        <dbReference type="EC" id="3.4.24.71"/>
    </reaction>
</comment>
<dbReference type="GO" id="GO:0000139">
    <property type="term" value="C:Golgi membrane"/>
    <property type="evidence" value="ECO:0007669"/>
    <property type="project" value="UniProtKB-SubCell"/>
</dbReference>
<dbReference type="Pfam" id="PF05649">
    <property type="entry name" value="Peptidase_M13_N"/>
    <property type="match status" value="1"/>
</dbReference>
<dbReference type="InterPro" id="IPR024079">
    <property type="entry name" value="MetalloPept_cat_dom_sf"/>
</dbReference>
<dbReference type="Pfam" id="PF01431">
    <property type="entry name" value="Peptidase_M13"/>
    <property type="match status" value="1"/>
</dbReference>
<keyword evidence="7" id="KW-0812">Transmembrane</keyword>
<dbReference type="InterPro" id="IPR042089">
    <property type="entry name" value="Peptidase_M13_dom_2"/>
</dbReference>
<dbReference type="GO" id="GO:0004222">
    <property type="term" value="F:metalloendopeptidase activity"/>
    <property type="evidence" value="ECO:0007669"/>
    <property type="project" value="UniProtKB-EC"/>
</dbReference>
<evidence type="ECO:0000256" key="17">
    <source>
        <dbReference type="ARBA" id="ARBA00023329"/>
    </source>
</evidence>
<dbReference type="InterPro" id="IPR000718">
    <property type="entry name" value="Peptidase_M13"/>
</dbReference>
<evidence type="ECO:0000256" key="10">
    <source>
        <dbReference type="ARBA" id="ARBA00022833"/>
    </source>
</evidence>
<evidence type="ECO:0000259" key="19">
    <source>
        <dbReference type="Pfam" id="PF01431"/>
    </source>
</evidence>
<evidence type="ECO:0000256" key="2">
    <source>
        <dbReference type="ARBA" id="ARBA00001947"/>
    </source>
</evidence>
<dbReference type="PANTHER" id="PTHR11733:SF127">
    <property type="entry name" value="EEF1AKMT4-ECE2 READTHROUGH TRANSCRIPT PROTEIN-RELATED"/>
    <property type="match status" value="1"/>
</dbReference>
<keyword evidence="11" id="KW-1133">Transmembrane helix</keyword>
<dbReference type="GO" id="GO:0030658">
    <property type="term" value="C:transport vesicle membrane"/>
    <property type="evidence" value="ECO:0007669"/>
    <property type="project" value="UniProtKB-SubCell"/>
</dbReference>
<dbReference type="FunFam" id="1.10.1380.10:FF:000001">
    <property type="entry name" value="endothelin-converting enzyme 2 isoform X1"/>
    <property type="match status" value="1"/>
</dbReference>
<evidence type="ECO:0000256" key="5">
    <source>
        <dbReference type="ARBA" id="ARBA00012316"/>
    </source>
</evidence>
<accession>A0A6J3JH60</accession>
<evidence type="ECO:0000256" key="18">
    <source>
        <dbReference type="SAM" id="MobiDB-lite"/>
    </source>
</evidence>
<evidence type="ECO:0000256" key="14">
    <source>
        <dbReference type="ARBA" id="ARBA00023136"/>
    </source>
</evidence>
<feature type="domain" description="Peptidase M13 N-terminal" evidence="20">
    <location>
        <begin position="191"/>
        <end position="577"/>
    </location>
</feature>
<keyword evidence="14" id="KW-0472">Membrane</keyword>
<organism evidence="21 22">
    <name type="scientific">Sapajus apella</name>
    <name type="common">Brown-capped capuchin</name>
    <name type="synonym">Cebus apella</name>
    <dbReference type="NCBI Taxonomy" id="9515"/>
    <lineage>
        <taxon>Eukaryota</taxon>
        <taxon>Metazoa</taxon>
        <taxon>Chordata</taxon>
        <taxon>Craniata</taxon>
        <taxon>Vertebrata</taxon>
        <taxon>Euteleostomi</taxon>
        <taxon>Mammalia</taxon>
        <taxon>Eutheria</taxon>
        <taxon>Euarchontoglires</taxon>
        <taxon>Primates</taxon>
        <taxon>Haplorrhini</taxon>
        <taxon>Platyrrhini</taxon>
        <taxon>Cebidae</taxon>
        <taxon>Cebinae</taxon>
        <taxon>Sapajus</taxon>
    </lineage>
</organism>
<keyword evidence="21" id="KW-1185">Reference proteome</keyword>
<evidence type="ECO:0000256" key="8">
    <source>
        <dbReference type="ARBA" id="ARBA00022723"/>
    </source>
</evidence>
<keyword evidence="13" id="KW-0482">Metalloprotease</keyword>
<dbReference type="PRINTS" id="PR00786">
    <property type="entry name" value="NEPRILYSIN"/>
</dbReference>
<evidence type="ECO:0000256" key="11">
    <source>
        <dbReference type="ARBA" id="ARBA00022989"/>
    </source>
</evidence>
<dbReference type="Gene3D" id="3.40.390.10">
    <property type="entry name" value="Collagenase (Catalytic Domain)"/>
    <property type="match status" value="1"/>
</dbReference>
<keyword evidence="16" id="KW-0325">Glycoprotein</keyword>
<name>A0A6J3JH60_SAPAP</name>
<dbReference type="AlphaFoldDB" id="A0A6J3JH60"/>
<evidence type="ECO:0000259" key="20">
    <source>
        <dbReference type="Pfam" id="PF05649"/>
    </source>
</evidence>
<dbReference type="PROSITE" id="PS51885">
    <property type="entry name" value="NEPRILYSIN"/>
    <property type="match status" value="1"/>
</dbReference>
<evidence type="ECO:0000256" key="6">
    <source>
        <dbReference type="ARBA" id="ARBA00022670"/>
    </source>
</evidence>
<evidence type="ECO:0000256" key="15">
    <source>
        <dbReference type="ARBA" id="ARBA00023157"/>
    </source>
</evidence>
<protein>
    <recommendedName>
        <fullName evidence="5">endothelin-converting enzyme 1</fullName>
        <ecNumber evidence="5">3.4.24.71</ecNumber>
    </recommendedName>
</protein>
<gene>
    <name evidence="22" type="primary">LOC116564937</name>
</gene>
<comment type="cofactor">
    <cofactor evidence="2">
        <name>Zn(2+)</name>
        <dbReference type="ChEBI" id="CHEBI:29105"/>
    </cofactor>
</comment>
<dbReference type="EC" id="3.4.24.71" evidence="5"/>
<keyword evidence="9" id="KW-0378">Hydrolase</keyword>